<dbReference type="InterPro" id="IPR028098">
    <property type="entry name" value="Glyco_trans_4-like_N"/>
</dbReference>
<dbReference type="Pfam" id="PF13439">
    <property type="entry name" value="Glyco_transf_4"/>
    <property type="match status" value="1"/>
</dbReference>
<dbReference type="PANTHER" id="PTHR46401">
    <property type="entry name" value="GLYCOSYLTRANSFERASE WBBK-RELATED"/>
    <property type="match status" value="1"/>
</dbReference>
<dbReference type="PANTHER" id="PTHR46401:SF2">
    <property type="entry name" value="GLYCOSYLTRANSFERASE WBBK-RELATED"/>
    <property type="match status" value="1"/>
</dbReference>
<dbReference type="Pfam" id="PF13692">
    <property type="entry name" value="Glyco_trans_1_4"/>
    <property type="match status" value="1"/>
</dbReference>
<organism evidence="3 4">
    <name type="scientific">Abyssobacteria bacterium (strain SURF_5)</name>
    <dbReference type="NCBI Taxonomy" id="2093360"/>
    <lineage>
        <taxon>Bacteria</taxon>
        <taxon>Pseudomonadati</taxon>
        <taxon>Candidatus Hydrogenedentota</taxon>
        <taxon>Candidatus Abyssobacteria</taxon>
    </lineage>
</organism>
<comment type="caution">
    <text evidence="3">The sequence shown here is derived from an EMBL/GenBank/DDBJ whole genome shotgun (WGS) entry which is preliminary data.</text>
</comment>
<evidence type="ECO:0000259" key="2">
    <source>
        <dbReference type="Pfam" id="PF13439"/>
    </source>
</evidence>
<evidence type="ECO:0000256" key="1">
    <source>
        <dbReference type="ARBA" id="ARBA00022679"/>
    </source>
</evidence>
<sequence>MKEASQKDTRPLNATVVVPVPREGHYHYTTQLCNALVKDRGIGKLILTLIFTTKEAGEKEFDLLAPEVEIFILSPYNRNRIIRLLITLLNFARYVFVLKRNKIRTAHIHSTTEHWYLDLFLHFLFKLLQIKIVRTVHEVNRERIASISPMERRSADFLLRKSDAVIVHNERTARLLEEERAIPRSRMEVIPHGNYLLFTTFSKNTAAEAHPGNEHPTILFFGFKRHKGLELFIEACKEMQIEGHHFNTVIAGVVNPGDEDLIERAKGFESARLLPGYISNEEIWKIFQDVDVVILPYLSGTTSGALHLAYAFGKATLISDLPCFLDVALPEQTSLVVKTGDKKALKEGMIRLLQDDQLRGELARKGLERESSSEFAWPEIARKTIDLFAGLCTRVPGNE</sequence>
<protein>
    <submittedName>
        <fullName evidence="3">Glycosyltransferase</fullName>
    </submittedName>
</protein>
<proteinExistence type="predicted"/>
<name>A0A3A4PC01_ABYX5</name>
<dbReference type="SUPFAM" id="SSF53756">
    <property type="entry name" value="UDP-Glycosyltransferase/glycogen phosphorylase"/>
    <property type="match status" value="1"/>
</dbReference>
<accession>A0A3A4PC01</accession>
<evidence type="ECO:0000313" key="4">
    <source>
        <dbReference type="Proteomes" id="UP000265882"/>
    </source>
</evidence>
<dbReference type="Proteomes" id="UP000265882">
    <property type="component" value="Unassembled WGS sequence"/>
</dbReference>
<reference evidence="3 4" key="1">
    <citation type="journal article" date="2017" name="ISME J.">
        <title>Energy and carbon metabolisms in a deep terrestrial subsurface fluid microbial community.</title>
        <authorList>
            <person name="Momper L."/>
            <person name="Jungbluth S.P."/>
            <person name="Lee M.D."/>
            <person name="Amend J.P."/>
        </authorList>
    </citation>
    <scope>NUCLEOTIDE SEQUENCE [LARGE SCALE GENOMIC DNA]</scope>
    <source>
        <strain evidence="3">SURF_5</strain>
    </source>
</reference>
<dbReference type="Gene3D" id="3.40.50.2000">
    <property type="entry name" value="Glycogen Phosphorylase B"/>
    <property type="match status" value="2"/>
</dbReference>
<dbReference type="AlphaFoldDB" id="A0A3A4PC01"/>
<evidence type="ECO:0000313" key="3">
    <source>
        <dbReference type="EMBL" id="RJP25481.1"/>
    </source>
</evidence>
<dbReference type="GO" id="GO:0009103">
    <property type="term" value="P:lipopolysaccharide biosynthetic process"/>
    <property type="evidence" value="ECO:0007669"/>
    <property type="project" value="TreeGrafter"/>
</dbReference>
<dbReference type="GO" id="GO:0016757">
    <property type="term" value="F:glycosyltransferase activity"/>
    <property type="evidence" value="ECO:0007669"/>
    <property type="project" value="InterPro"/>
</dbReference>
<dbReference type="EMBL" id="QZKU01000022">
    <property type="protein sequence ID" value="RJP25481.1"/>
    <property type="molecule type" value="Genomic_DNA"/>
</dbReference>
<feature type="domain" description="Glycosyltransferase subfamily 4-like N-terminal" evidence="2">
    <location>
        <begin position="28"/>
        <end position="193"/>
    </location>
</feature>
<gene>
    <name evidence="3" type="ORF">C4520_02440</name>
</gene>
<keyword evidence="1 3" id="KW-0808">Transferase</keyword>